<dbReference type="AlphaFoldDB" id="D3LT39"/>
<gene>
    <name evidence="3" type="ORF">HMPREF0889_0025</name>
</gene>
<comment type="caution">
    <text evidence="3">The sequence shown here is derived from an EMBL/GenBank/DDBJ whole genome shotgun (WGS) entry which is preliminary data.</text>
</comment>
<feature type="compositionally biased region" description="Polar residues" evidence="1">
    <location>
        <begin position="456"/>
        <end position="467"/>
    </location>
</feature>
<evidence type="ECO:0000313" key="4">
    <source>
        <dbReference type="Proteomes" id="UP000003242"/>
    </source>
</evidence>
<dbReference type="Proteomes" id="UP000003242">
    <property type="component" value="Unassembled WGS sequence"/>
</dbReference>
<dbReference type="STRING" id="699218.HMPREF0889_0025"/>
<evidence type="ECO:0000256" key="2">
    <source>
        <dbReference type="SAM" id="SignalP"/>
    </source>
</evidence>
<feature type="signal peptide" evidence="2">
    <location>
        <begin position="1"/>
        <end position="20"/>
    </location>
</feature>
<dbReference type="eggNOG" id="ENOG5030K2H">
    <property type="taxonomic scope" value="Bacteria"/>
</dbReference>
<accession>D3LT39</accession>
<sequence>MWQKKIAAMMTVLSICGVMAVQGADYTILEKTERVETTVYGTPQTGALQARAAALDSVLNGTGRGHAGLQEEIDAMYKDVYGNAGDYLSLLSTVNLLQGKYARVITDEPLTVRVENLEEGILGHAGSGPLTTRVAVLRRLLLGNKRYVAQGIPLPAGTVIPVKLLDALDSRTAQTGDIVRFAVLQPIKIGDMEVIPEGMTLDGTVTKVRKAKRFGVDGKITLQFHQLRAIDGTLINVKEADRNTEEYKHAVGAAGASAAGALVLGPIGLVGGLFVHGNEAVIPTGTVMYVQTVRTVETMGIKRDGIIDRMQSADLVAGSINTDAILPVPLPVAPLQVPVTPKKAAVQTDTMSTAPVTTPVQPSVPDISTNGTEPVANVAVLAPAPVPAVATAAVRGAGLPAVPQEGQKPSFSSGRVPVPAAATAGSGREAVTVNTAVQDPYTKPLTPKKNDIQEKQPVSTSKKQVVSGNDDEIVVTIQPTRKDSNHVQKK</sequence>
<reference evidence="4" key="1">
    <citation type="submission" date="2009-12" db="EMBL/GenBank/DDBJ databases">
        <title>Sequence of Clostridiales genomosp. BVAB3 str. UPII9-5.</title>
        <authorList>
            <person name="Madupu R."/>
            <person name="Durkin A.S."/>
            <person name="Torralba M."/>
            <person name="Methe B."/>
            <person name="Sutton G.G."/>
            <person name="Strausberg R.L."/>
            <person name="Nelson K.E."/>
        </authorList>
    </citation>
    <scope>NUCLEOTIDE SEQUENCE [LARGE SCALE GENOMIC DNA]</scope>
    <source>
        <strain evidence="4">28L</strain>
    </source>
</reference>
<dbReference type="OrthoDB" id="581815at2"/>
<organism evidence="3 4">
    <name type="scientific">Megasphaera lornae</name>
    <dbReference type="NCBI Taxonomy" id="1000568"/>
    <lineage>
        <taxon>Bacteria</taxon>
        <taxon>Bacillati</taxon>
        <taxon>Bacillota</taxon>
        <taxon>Negativicutes</taxon>
        <taxon>Veillonellales</taxon>
        <taxon>Veillonellaceae</taxon>
        <taxon>Megasphaera</taxon>
    </lineage>
</organism>
<protein>
    <submittedName>
        <fullName evidence="3">Uncharacterized protein</fullName>
    </submittedName>
</protein>
<dbReference type="RefSeq" id="WP_009369443.1">
    <property type="nucleotide sequence ID" value="NZ_ADGP01000008.1"/>
</dbReference>
<evidence type="ECO:0000313" key="3">
    <source>
        <dbReference type="EMBL" id="EFD94609.1"/>
    </source>
</evidence>
<name>D3LT39_9FIRM</name>
<evidence type="ECO:0000256" key="1">
    <source>
        <dbReference type="SAM" id="MobiDB-lite"/>
    </source>
</evidence>
<proteinExistence type="predicted"/>
<dbReference type="EMBL" id="ADGP01000008">
    <property type="protein sequence ID" value="EFD94609.1"/>
    <property type="molecule type" value="Genomic_DNA"/>
</dbReference>
<feature type="compositionally biased region" description="Basic and acidic residues" evidence="1">
    <location>
        <begin position="480"/>
        <end position="490"/>
    </location>
</feature>
<keyword evidence="2" id="KW-0732">Signal</keyword>
<feature type="chain" id="PRO_5039293874" evidence="2">
    <location>
        <begin position="21"/>
        <end position="490"/>
    </location>
</feature>
<feature type="region of interest" description="Disordered" evidence="1">
    <location>
        <begin position="404"/>
        <end position="490"/>
    </location>
</feature>